<dbReference type="AlphaFoldDB" id="A0A849IEV4"/>
<proteinExistence type="predicted"/>
<reference evidence="1 2" key="1">
    <citation type="submission" date="2020-04" db="EMBL/GenBank/DDBJ databases">
        <title>Enterovirga sp. isolate from soil.</title>
        <authorList>
            <person name="Chea S."/>
            <person name="Kim D.-U."/>
        </authorList>
    </citation>
    <scope>NUCLEOTIDE SEQUENCE [LARGE SCALE GENOMIC DNA]</scope>
    <source>
        <strain evidence="1 2">DB1703</strain>
    </source>
</reference>
<keyword evidence="2" id="KW-1185">Reference proteome</keyword>
<evidence type="ECO:0000313" key="2">
    <source>
        <dbReference type="Proteomes" id="UP000564885"/>
    </source>
</evidence>
<comment type="caution">
    <text evidence="1">The sequence shown here is derived from an EMBL/GenBank/DDBJ whole genome shotgun (WGS) entry which is preliminary data.</text>
</comment>
<name>A0A849IEV4_9HYPH</name>
<protein>
    <submittedName>
        <fullName evidence="1">Uncharacterized protein</fullName>
    </submittedName>
</protein>
<evidence type="ECO:0000313" key="1">
    <source>
        <dbReference type="EMBL" id="NNM74755.1"/>
    </source>
</evidence>
<sequence>MATQQTVYEARGTLKRILVNDPLDGFYGQFTAVAEQECEPLIEENKALREMQTGKERFRLVARVPVPIYEQALREGWAYDDAKWRKWLNDPDNRAFRVSEERV</sequence>
<dbReference type="Proteomes" id="UP000564885">
    <property type="component" value="Unassembled WGS sequence"/>
</dbReference>
<dbReference type="EMBL" id="JABEPP010000006">
    <property type="protein sequence ID" value="NNM74755.1"/>
    <property type="molecule type" value="Genomic_DNA"/>
</dbReference>
<dbReference type="RefSeq" id="WP_171220203.1">
    <property type="nucleotide sequence ID" value="NZ_JABEPP010000006.1"/>
</dbReference>
<accession>A0A849IEV4</accession>
<organism evidence="1 2">
    <name type="scientific">Enterovirga aerilata</name>
    <dbReference type="NCBI Taxonomy" id="2730920"/>
    <lineage>
        <taxon>Bacteria</taxon>
        <taxon>Pseudomonadati</taxon>
        <taxon>Pseudomonadota</taxon>
        <taxon>Alphaproteobacteria</taxon>
        <taxon>Hyphomicrobiales</taxon>
        <taxon>Methylobacteriaceae</taxon>
        <taxon>Enterovirga</taxon>
    </lineage>
</organism>
<gene>
    <name evidence="1" type="ORF">HJG44_20550</name>
</gene>